<dbReference type="Gene3D" id="1.10.10.10">
    <property type="entry name" value="Winged helix-like DNA-binding domain superfamily/Winged helix DNA-binding domain"/>
    <property type="match status" value="1"/>
</dbReference>
<evidence type="ECO:0000256" key="4">
    <source>
        <dbReference type="PROSITE-ProRule" id="PRU01091"/>
    </source>
</evidence>
<dbReference type="SUPFAM" id="SSF52540">
    <property type="entry name" value="P-loop containing nucleoside triphosphate hydrolases"/>
    <property type="match status" value="1"/>
</dbReference>
<name>A0ABU4AGH2_9HYPH</name>
<dbReference type="InterPro" id="IPR011990">
    <property type="entry name" value="TPR-like_helical_dom_sf"/>
</dbReference>
<dbReference type="SUPFAM" id="SSF46894">
    <property type="entry name" value="C-terminal effector domain of the bipartite response regulators"/>
    <property type="match status" value="1"/>
</dbReference>
<dbReference type="CDD" id="cd00383">
    <property type="entry name" value="trans_reg_C"/>
    <property type="match status" value="1"/>
</dbReference>
<keyword evidence="1" id="KW-0547">Nucleotide-binding</keyword>
<gene>
    <name evidence="6" type="ORF">R2G56_03430</name>
</gene>
<dbReference type="PANTHER" id="PTHR16305:SF28">
    <property type="entry name" value="GUANYLATE CYCLASE DOMAIN-CONTAINING PROTEIN"/>
    <property type="match status" value="1"/>
</dbReference>
<dbReference type="InterPro" id="IPR027417">
    <property type="entry name" value="P-loop_NTPase"/>
</dbReference>
<dbReference type="Proteomes" id="UP001185659">
    <property type="component" value="Unassembled WGS sequence"/>
</dbReference>
<dbReference type="Gene3D" id="1.25.40.10">
    <property type="entry name" value="Tetratricopeptide repeat domain"/>
    <property type="match status" value="1"/>
</dbReference>
<keyword evidence="7" id="KW-1185">Reference proteome</keyword>
<dbReference type="SUPFAM" id="SSF48452">
    <property type="entry name" value="TPR-like"/>
    <property type="match status" value="1"/>
</dbReference>
<accession>A0ABU4AGH2</accession>
<dbReference type="Pfam" id="PF13191">
    <property type="entry name" value="AAA_16"/>
    <property type="match status" value="1"/>
</dbReference>
<dbReference type="PROSITE" id="PS51755">
    <property type="entry name" value="OMPR_PHOB"/>
    <property type="match status" value="1"/>
</dbReference>
<dbReference type="Pfam" id="PF00486">
    <property type="entry name" value="Trans_reg_C"/>
    <property type="match status" value="1"/>
</dbReference>
<keyword evidence="2" id="KW-0067">ATP-binding</keyword>
<evidence type="ECO:0000256" key="1">
    <source>
        <dbReference type="ARBA" id="ARBA00022741"/>
    </source>
</evidence>
<dbReference type="RefSeq" id="WP_317560449.1">
    <property type="nucleotide sequence ID" value="NZ_JAWLIP010000001.1"/>
</dbReference>
<evidence type="ECO:0000256" key="2">
    <source>
        <dbReference type="ARBA" id="ARBA00022840"/>
    </source>
</evidence>
<proteinExistence type="predicted"/>
<dbReference type="InterPro" id="IPR036388">
    <property type="entry name" value="WH-like_DNA-bd_sf"/>
</dbReference>
<evidence type="ECO:0000313" key="7">
    <source>
        <dbReference type="Proteomes" id="UP001185659"/>
    </source>
</evidence>
<evidence type="ECO:0000256" key="3">
    <source>
        <dbReference type="ARBA" id="ARBA00023125"/>
    </source>
</evidence>
<protein>
    <submittedName>
        <fullName evidence="6">AAA family ATPase</fullName>
    </submittedName>
</protein>
<dbReference type="PANTHER" id="PTHR16305">
    <property type="entry name" value="TESTICULAR SOLUBLE ADENYLYL CYCLASE"/>
    <property type="match status" value="1"/>
</dbReference>
<dbReference type="InterPro" id="IPR016032">
    <property type="entry name" value="Sig_transdc_resp-reg_C-effctor"/>
</dbReference>
<dbReference type="InterPro" id="IPR041664">
    <property type="entry name" value="AAA_16"/>
</dbReference>
<sequence length="923" mass="100770">MTQVELDIAGGALRREGESLPLRPKTLAVLLALIERQGETVSQDELRRLIWGNRHGSDAGPKQCIRELRRLLGDSATAPRFIETVGRYGYRLSGQIDIPGANKPSPSSECPLCVGRERELEALTRSLTAARRGNCAITLIAGESGAGKTRLVHSFLATLTGAAPAMWIAHGQCLPHPGAREPYGPLLEILSQIVNARPVANLPRLLRETAPTWLGHLPGAGHGHDPATFDPGQKFGPDRPDPMPREFTLLMERITREQPGILVLEDLHWSDQSTLAWLCAWGLQRTPARLMVLVTYRFDEVDTADELATTLSHLNRQPGIQTLALEGLGEEAVHDYLAQRFPGNAFPPSLAAALAHRTEGHAILVEAVTEQWLRNGDIGQAAGRWQLNRPEKELVLAIAPGVRDVISAEIGRLTPAERKLLEAASVAGPRFSAAAMADTRKAWEDVEHRLENLARNRRFIEQAGVSQQPDGTLATRYAFRHALYHEAIYDGIPAAIRQGLHQRIGDRLETIFASDTAEVATTLAHHFERAADWLKAARYRGLSGTRALDRGAAHDAATQLRQALALHERCPDADRSQSAAELRTLLGLGAALIVSEGFTREELRAVYKRASTLALEVGDPAEIAPVLAGMWNYHLSRAEFGKAEEIALGLRNLSANVPVQIAMATHNAIGQTAFFTGSLAASLPEIDAALSLHEGAEEEAGDTLLGENAGIVCRQYAVCVQQILGNDAEADTHLMAGMREAEALDQPFGQAQMFWAGAIIARERGDAALTLERAQRMIETCRRADIPYWIPPGDMLAGWARAMLGDPAGEEQLRNGLTAYEAVNARLTLPYGLGLFAEVLLHDGRTSDALNTLRRALRLVRSTGECWYEAELHRLWAKLAQRTGRPKNAQRALERALNIARRQGAIAFEKQALAQLAEIGLKA</sequence>
<keyword evidence="3 4" id="KW-0238">DNA-binding</keyword>
<evidence type="ECO:0000313" key="6">
    <source>
        <dbReference type="EMBL" id="MDV6225328.1"/>
    </source>
</evidence>
<dbReference type="InterPro" id="IPR001867">
    <property type="entry name" value="OmpR/PhoB-type_DNA-bd"/>
</dbReference>
<feature type="domain" description="OmpR/PhoB-type" evidence="5">
    <location>
        <begin position="1"/>
        <end position="94"/>
    </location>
</feature>
<feature type="DNA-binding region" description="OmpR/PhoB-type" evidence="4">
    <location>
        <begin position="1"/>
        <end position="94"/>
    </location>
</feature>
<dbReference type="EMBL" id="JAWLIP010000001">
    <property type="protein sequence ID" value="MDV6225328.1"/>
    <property type="molecule type" value="Genomic_DNA"/>
</dbReference>
<dbReference type="SMART" id="SM00862">
    <property type="entry name" value="Trans_reg_C"/>
    <property type="match status" value="1"/>
</dbReference>
<comment type="caution">
    <text evidence="6">The sequence shown here is derived from an EMBL/GenBank/DDBJ whole genome shotgun (WGS) entry which is preliminary data.</text>
</comment>
<evidence type="ECO:0000259" key="5">
    <source>
        <dbReference type="PROSITE" id="PS51755"/>
    </source>
</evidence>
<reference evidence="6 7" key="1">
    <citation type="submission" date="2023-10" db="EMBL/GenBank/DDBJ databases">
        <authorList>
            <person name="Venkata Ramana C."/>
            <person name="Sasikala C."/>
            <person name="Dhurka M."/>
        </authorList>
    </citation>
    <scope>NUCLEOTIDE SEQUENCE [LARGE SCALE GENOMIC DNA]</scope>
    <source>
        <strain evidence="6 7">KCTC 32151</strain>
    </source>
</reference>
<organism evidence="6 7">
    <name type="scientific">Nitratireductor aquimarinus</name>
    <dbReference type="NCBI Taxonomy" id="889300"/>
    <lineage>
        <taxon>Bacteria</taxon>
        <taxon>Pseudomonadati</taxon>
        <taxon>Pseudomonadota</taxon>
        <taxon>Alphaproteobacteria</taxon>
        <taxon>Hyphomicrobiales</taxon>
        <taxon>Phyllobacteriaceae</taxon>
        <taxon>Nitratireductor</taxon>
    </lineage>
</organism>